<protein>
    <recommendedName>
        <fullName evidence="2">Nucleotidyl transferase AbiEii/AbiGii toxin family protein</fullName>
    </recommendedName>
</protein>
<comment type="caution">
    <text evidence="1">The sequence shown here is derived from an EMBL/GenBank/DDBJ whole genome shotgun (WGS) entry which is preliminary data.</text>
</comment>
<gene>
    <name evidence="1" type="ORF">S01H1_01673</name>
</gene>
<organism evidence="1">
    <name type="scientific">marine sediment metagenome</name>
    <dbReference type="NCBI Taxonomy" id="412755"/>
    <lineage>
        <taxon>unclassified sequences</taxon>
        <taxon>metagenomes</taxon>
        <taxon>ecological metagenomes</taxon>
    </lineage>
</organism>
<feature type="non-terminal residue" evidence="1">
    <location>
        <position position="57"/>
    </location>
</feature>
<reference evidence="1" key="1">
    <citation type="journal article" date="2014" name="Front. Microbiol.">
        <title>High frequency of phylogenetically diverse reductive dehalogenase-homologous genes in deep subseafloor sedimentary metagenomes.</title>
        <authorList>
            <person name="Kawai M."/>
            <person name="Futagami T."/>
            <person name="Toyoda A."/>
            <person name="Takaki Y."/>
            <person name="Nishi S."/>
            <person name="Hori S."/>
            <person name="Arai W."/>
            <person name="Tsubouchi T."/>
            <person name="Morono Y."/>
            <person name="Uchiyama I."/>
            <person name="Ito T."/>
            <person name="Fujiyama A."/>
            <person name="Inagaki F."/>
            <person name="Takami H."/>
        </authorList>
    </citation>
    <scope>NUCLEOTIDE SEQUENCE</scope>
    <source>
        <strain evidence="1">Expedition CK06-06</strain>
    </source>
</reference>
<accession>X0SLW8</accession>
<dbReference type="EMBL" id="BARS01000746">
    <property type="protein sequence ID" value="GAF81999.1"/>
    <property type="molecule type" value="Genomic_DNA"/>
</dbReference>
<evidence type="ECO:0000313" key="1">
    <source>
        <dbReference type="EMBL" id="GAF81999.1"/>
    </source>
</evidence>
<name>X0SLW8_9ZZZZ</name>
<dbReference type="AlphaFoldDB" id="X0SLW8"/>
<proteinExistence type="predicted"/>
<evidence type="ECO:0008006" key="2">
    <source>
        <dbReference type="Google" id="ProtNLM"/>
    </source>
</evidence>
<sequence>MMQAEIYYDILSNKQREILPRLGFLKERQIYLAGGTALALQIGHRSSIDFGFYDKTE</sequence>